<organism evidence="1">
    <name type="scientific">marine sediment metagenome</name>
    <dbReference type="NCBI Taxonomy" id="412755"/>
    <lineage>
        <taxon>unclassified sequences</taxon>
        <taxon>metagenomes</taxon>
        <taxon>ecological metagenomes</taxon>
    </lineage>
</organism>
<dbReference type="EMBL" id="BARU01019004">
    <property type="protein sequence ID" value="GAH61591.1"/>
    <property type="molecule type" value="Genomic_DNA"/>
</dbReference>
<proteinExistence type="predicted"/>
<protein>
    <submittedName>
        <fullName evidence="1">Uncharacterized protein</fullName>
    </submittedName>
</protein>
<name>X1GUK7_9ZZZZ</name>
<comment type="caution">
    <text evidence="1">The sequence shown here is derived from an EMBL/GenBank/DDBJ whole genome shotgun (WGS) entry which is preliminary data.</text>
</comment>
<sequence length="105" mass="11905">NTIVQKSLMGDKESKIAVFKLELIELIRAACFSNASWNSLINNNGSILKKNKWEEILSQINRIITNVKCLEPTLDTTTKIIFSSNIQHEQSLMGVITFEIKILLL</sequence>
<reference evidence="1" key="1">
    <citation type="journal article" date="2014" name="Front. Microbiol.">
        <title>High frequency of phylogenetically diverse reductive dehalogenase-homologous genes in deep subseafloor sedimentary metagenomes.</title>
        <authorList>
            <person name="Kawai M."/>
            <person name="Futagami T."/>
            <person name="Toyoda A."/>
            <person name="Takaki Y."/>
            <person name="Nishi S."/>
            <person name="Hori S."/>
            <person name="Arai W."/>
            <person name="Tsubouchi T."/>
            <person name="Morono Y."/>
            <person name="Uchiyama I."/>
            <person name="Ito T."/>
            <person name="Fujiyama A."/>
            <person name="Inagaki F."/>
            <person name="Takami H."/>
        </authorList>
    </citation>
    <scope>NUCLEOTIDE SEQUENCE</scope>
    <source>
        <strain evidence="1">Expedition CK06-06</strain>
    </source>
</reference>
<dbReference type="AlphaFoldDB" id="X1GUK7"/>
<accession>X1GUK7</accession>
<gene>
    <name evidence="1" type="ORF">S03H2_31351</name>
</gene>
<feature type="non-terminal residue" evidence="1">
    <location>
        <position position="1"/>
    </location>
</feature>
<evidence type="ECO:0000313" key="1">
    <source>
        <dbReference type="EMBL" id="GAH61591.1"/>
    </source>
</evidence>